<keyword evidence="5 6" id="KW-0472">Membrane</keyword>
<dbReference type="PANTHER" id="PTHR33690:SF1">
    <property type="entry name" value="FAMILY WITH SEQUENCE SIMILARITY 241 MEMBER A"/>
    <property type="match status" value="1"/>
</dbReference>
<keyword evidence="3 6" id="KW-0812">Transmembrane</keyword>
<reference evidence="8" key="4">
    <citation type="submission" date="2025-08" db="UniProtKB">
        <authorList>
            <consortium name="Ensembl"/>
        </authorList>
    </citation>
    <scope>IDENTIFICATION</scope>
</reference>
<reference evidence="8" key="5">
    <citation type="submission" date="2025-09" db="UniProtKB">
        <authorList>
            <consortium name="Ensembl"/>
        </authorList>
    </citation>
    <scope>IDENTIFICATION</scope>
</reference>
<evidence type="ECO:0000313" key="9">
    <source>
        <dbReference type="Proteomes" id="UP000314986"/>
    </source>
</evidence>
<accession>A0A4W3HJW5</accession>
<dbReference type="InterPro" id="IPR027953">
    <property type="entry name" value="DUF4605"/>
</dbReference>
<keyword evidence="9" id="KW-1185">Reference proteome</keyword>
<dbReference type="Ensembl" id="ENSCMIT00000015696.1">
    <property type="protein sequence ID" value="ENSCMIP00000015377.1"/>
    <property type="gene ID" value="ENSCMIG00000007507.1"/>
</dbReference>
<evidence type="ECO:0000256" key="6">
    <source>
        <dbReference type="SAM" id="Phobius"/>
    </source>
</evidence>
<reference evidence="9" key="2">
    <citation type="journal article" date="2007" name="PLoS Biol.">
        <title>Survey sequencing and comparative analysis of the elephant shark (Callorhinchus milii) genome.</title>
        <authorList>
            <person name="Venkatesh B."/>
            <person name="Kirkness E.F."/>
            <person name="Loh Y.H."/>
            <person name="Halpern A.L."/>
            <person name="Lee A.P."/>
            <person name="Johnson J."/>
            <person name="Dandona N."/>
            <person name="Viswanathan L.D."/>
            <person name="Tay A."/>
            <person name="Venter J.C."/>
            <person name="Strausberg R.L."/>
            <person name="Brenner S."/>
        </authorList>
    </citation>
    <scope>NUCLEOTIDE SEQUENCE [LARGE SCALE GENOMIC DNA]</scope>
</reference>
<dbReference type="AlphaFoldDB" id="A0A4W3HJW5"/>
<evidence type="ECO:0000256" key="2">
    <source>
        <dbReference type="ARBA" id="ARBA00006165"/>
    </source>
</evidence>
<feature type="domain" description="DUF4605" evidence="7">
    <location>
        <begin position="63"/>
        <end position="120"/>
    </location>
</feature>
<comment type="subcellular location">
    <subcellularLocation>
        <location evidence="1">Membrane</location>
        <topology evidence="1">Single-pass membrane protein</topology>
    </subcellularLocation>
</comment>
<reference evidence="9" key="1">
    <citation type="journal article" date="2006" name="Science">
        <title>Ancient noncoding elements conserved in the human genome.</title>
        <authorList>
            <person name="Venkatesh B."/>
            <person name="Kirkness E.F."/>
            <person name="Loh Y.H."/>
            <person name="Halpern A.L."/>
            <person name="Lee A.P."/>
            <person name="Johnson J."/>
            <person name="Dandona N."/>
            <person name="Viswanathan L.D."/>
            <person name="Tay A."/>
            <person name="Venter J.C."/>
            <person name="Strausberg R.L."/>
            <person name="Brenner S."/>
        </authorList>
    </citation>
    <scope>NUCLEOTIDE SEQUENCE [LARGE SCALE GENOMIC DNA]</scope>
</reference>
<evidence type="ECO:0000256" key="4">
    <source>
        <dbReference type="ARBA" id="ARBA00022989"/>
    </source>
</evidence>
<dbReference type="GO" id="GO:0016020">
    <property type="term" value="C:membrane"/>
    <property type="evidence" value="ECO:0007669"/>
    <property type="project" value="UniProtKB-SubCell"/>
</dbReference>
<name>A0A4W3HJW5_CALMI</name>
<organism evidence="8 9">
    <name type="scientific">Callorhinchus milii</name>
    <name type="common">Ghost shark</name>
    <dbReference type="NCBI Taxonomy" id="7868"/>
    <lineage>
        <taxon>Eukaryota</taxon>
        <taxon>Metazoa</taxon>
        <taxon>Chordata</taxon>
        <taxon>Craniata</taxon>
        <taxon>Vertebrata</taxon>
        <taxon>Chondrichthyes</taxon>
        <taxon>Holocephali</taxon>
        <taxon>Chimaeriformes</taxon>
        <taxon>Callorhinchidae</taxon>
        <taxon>Callorhinchus</taxon>
    </lineage>
</organism>
<dbReference type="InterPro" id="IPR052502">
    <property type="entry name" value="FAM241_domain"/>
</dbReference>
<comment type="similarity">
    <text evidence="2">Belongs to the FAM241 family.</text>
</comment>
<dbReference type="Proteomes" id="UP000314986">
    <property type="component" value="Unassembled WGS sequence"/>
</dbReference>
<evidence type="ECO:0000256" key="5">
    <source>
        <dbReference type="ARBA" id="ARBA00023136"/>
    </source>
</evidence>
<keyword evidence="4 6" id="KW-1133">Transmembrane helix</keyword>
<dbReference type="GeneTree" id="ENSGT00940000154340"/>
<gene>
    <name evidence="8" type="primary">fam241a</name>
</gene>
<protein>
    <submittedName>
        <fullName evidence="8">Family with sequence similarity 241 member A</fullName>
    </submittedName>
</protein>
<reference evidence="9" key="3">
    <citation type="journal article" date="2014" name="Nature">
        <title>Elephant shark genome provides unique insights into gnathostome evolution.</title>
        <authorList>
            <consortium name="International Elephant Shark Genome Sequencing Consortium"/>
            <person name="Venkatesh B."/>
            <person name="Lee A.P."/>
            <person name="Ravi V."/>
            <person name="Maurya A.K."/>
            <person name="Lian M.M."/>
            <person name="Swann J.B."/>
            <person name="Ohta Y."/>
            <person name="Flajnik M.F."/>
            <person name="Sutoh Y."/>
            <person name="Kasahara M."/>
            <person name="Hoon S."/>
            <person name="Gangu V."/>
            <person name="Roy S.W."/>
            <person name="Irimia M."/>
            <person name="Korzh V."/>
            <person name="Kondrychyn I."/>
            <person name="Lim Z.W."/>
            <person name="Tay B.H."/>
            <person name="Tohari S."/>
            <person name="Kong K.W."/>
            <person name="Ho S."/>
            <person name="Lorente-Galdos B."/>
            <person name="Quilez J."/>
            <person name="Marques-Bonet T."/>
            <person name="Raney B.J."/>
            <person name="Ingham P.W."/>
            <person name="Tay A."/>
            <person name="Hillier L.W."/>
            <person name="Minx P."/>
            <person name="Boehm T."/>
            <person name="Wilson R.K."/>
            <person name="Brenner S."/>
            <person name="Warren W.C."/>
        </authorList>
    </citation>
    <scope>NUCLEOTIDE SEQUENCE [LARGE SCALE GENOMIC DNA]</scope>
</reference>
<evidence type="ECO:0000256" key="3">
    <source>
        <dbReference type="ARBA" id="ARBA00022692"/>
    </source>
</evidence>
<dbReference type="PANTHER" id="PTHR33690">
    <property type="entry name" value="DUF4605 DOMAIN-CONTAINING PROTEIN"/>
    <property type="match status" value="1"/>
</dbReference>
<evidence type="ECO:0000313" key="8">
    <source>
        <dbReference type="Ensembl" id="ENSCMIP00000015377.1"/>
    </source>
</evidence>
<dbReference type="InParanoid" id="A0A4W3HJW5"/>
<evidence type="ECO:0000259" key="7">
    <source>
        <dbReference type="Pfam" id="PF15378"/>
    </source>
</evidence>
<evidence type="ECO:0000256" key="1">
    <source>
        <dbReference type="ARBA" id="ARBA00004167"/>
    </source>
</evidence>
<dbReference type="Pfam" id="PF15378">
    <property type="entry name" value="DUF4605"/>
    <property type="match status" value="1"/>
</dbReference>
<feature type="transmembrane region" description="Helical" evidence="6">
    <location>
        <begin position="90"/>
        <end position="120"/>
    </location>
</feature>
<sequence length="122" mass="13067">MATGAQPPGSGGQGQGQVRQAIKKTISDVNETVTEGTQENQVAVEDGEIATERSNDDCKKMGTLFGELNKCLLNAGFSRMELGTYDVEPIVIVFFWFMLGFLGLQALTLVGALSLVIVFIHG</sequence>
<proteinExistence type="inferred from homology"/>